<sequence length="348" mass="38798">MLRWPPPLSLAETISALRAFADQSAARQPTDAEAAAVEAALAQRDPSAALQQALDFLQVPRDVNDSRPSVADQFKVFLQGLRQGAAASSSHEEHLPAATGPAVRAAPRDHSQLAQAFAMASQCMGGRLDGPWRCFRMDEKRDYGQRHGQTYWKPHGWVKRRLRVDDYETCRTWPIAYHGTSAENAPKILLTNLRKPGQGGATQQHGGAGASASGTIYVTPSIYYAAHPVYAPLHEVDGSSRWFQVVLQCKVRPSRFRVRQGTLGNKYWPRDLRMDPNFRDHSQMEWLVDDERDVVVIGLMYRELGSEADASIYGSLATRLRQEGAKKGVEFKWTEILAEHHRNSGLLV</sequence>
<feature type="non-terminal residue" evidence="1">
    <location>
        <position position="1"/>
    </location>
</feature>
<proteinExistence type="predicted"/>
<accession>A0A812R4D3</accession>
<reference evidence="1" key="1">
    <citation type="submission" date="2021-02" db="EMBL/GenBank/DDBJ databases">
        <authorList>
            <person name="Dougan E. K."/>
            <person name="Rhodes N."/>
            <person name="Thang M."/>
            <person name="Chan C."/>
        </authorList>
    </citation>
    <scope>NUCLEOTIDE SEQUENCE</scope>
</reference>
<gene>
    <name evidence="1" type="primary">osm1</name>
    <name evidence="1" type="ORF">SNEC2469_LOCUS11505</name>
</gene>
<keyword evidence="2" id="KW-1185">Reference proteome</keyword>
<evidence type="ECO:0000313" key="1">
    <source>
        <dbReference type="EMBL" id="CAE7419075.1"/>
    </source>
</evidence>
<feature type="non-terminal residue" evidence="1">
    <location>
        <position position="348"/>
    </location>
</feature>
<dbReference type="EMBL" id="CAJNJA010018272">
    <property type="protein sequence ID" value="CAE7419075.1"/>
    <property type="molecule type" value="Genomic_DNA"/>
</dbReference>
<dbReference type="AlphaFoldDB" id="A0A812R4D3"/>
<protein>
    <submittedName>
        <fullName evidence="1">Osm1 protein</fullName>
    </submittedName>
</protein>
<organism evidence="1 2">
    <name type="scientific">Symbiodinium necroappetens</name>
    <dbReference type="NCBI Taxonomy" id="1628268"/>
    <lineage>
        <taxon>Eukaryota</taxon>
        <taxon>Sar</taxon>
        <taxon>Alveolata</taxon>
        <taxon>Dinophyceae</taxon>
        <taxon>Suessiales</taxon>
        <taxon>Symbiodiniaceae</taxon>
        <taxon>Symbiodinium</taxon>
    </lineage>
</organism>
<name>A0A812R4D3_9DINO</name>
<comment type="caution">
    <text evidence="1">The sequence shown here is derived from an EMBL/GenBank/DDBJ whole genome shotgun (WGS) entry which is preliminary data.</text>
</comment>
<dbReference type="Proteomes" id="UP000601435">
    <property type="component" value="Unassembled WGS sequence"/>
</dbReference>
<evidence type="ECO:0000313" key="2">
    <source>
        <dbReference type="Proteomes" id="UP000601435"/>
    </source>
</evidence>
<dbReference type="OrthoDB" id="49113at2759"/>